<evidence type="ECO:0000313" key="1">
    <source>
        <dbReference type="EMBL" id="MDO6406248.1"/>
    </source>
</evidence>
<dbReference type="EMBL" id="JAUOOM010000005">
    <property type="protein sequence ID" value="MDO6406248.1"/>
    <property type="molecule type" value="Genomic_DNA"/>
</dbReference>
<evidence type="ECO:0008006" key="5">
    <source>
        <dbReference type="Google" id="ProtNLM"/>
    </source>
</evidence>
<organism evidence="2 3">
    <name type="scientific">Pantoea phytobeneficialis</name>
    <dbReference type="NCBI Taxonomy" id="2052056"/>
    <lineage>
        <taxon>Bacteria</taxon>
        <taxon>Pseudomonadati</taxon>
        <taxon>Pseudomonadota</taxon>
        <taxon>Gammaproteobacteria</taxon>
        <taxon>Enterobacterales</taxon>
        <taxon>Erwiniaceae</taxon>
        <taxon>Pantoea</taxon>
    </lineage>
</organism>
<evidence type="ECO:0000313" key="4">
    <source>
        <dbReference type="Proteomes" id="UP001171299"/>
    </source>
</evidence>
<dbReference type="EMBL" id="CP024636">
    <property type="protein sequence ID" value="QGR06256.1"/>
    <property type="molecule type" value="Genomic_DNA"/>
</dbReference>
<dbReference type="KEGG" id="ppho:CTZ24_07495"/>
<dbReference type="AlphaFoldDB" id="A0AAP9H4L3"/>
<reference evidence="2" key="2">
    <citation type="journal article" date="2020" name="Environ. Microbiol.">
        <title>The extreme plant-growth-promoting properties of Pantoea phytobeneficialis MSR2 revealed by functional and genomic analysis.</title>
        <authorList>
            <person name="Nascimento F.X."/>
            <person name="Hernandez A.G."/>
            <person name="Glick B.R."/>
            <person name="Rossi M.J."/>
        </authorList>
    </citation>
    <scope>NUCLEOTIDE SEQUENCE</scope>
    <source>
        <strain evidence="2">MSR2</strain>
    </source>
</reference>
<protein>
    <recommendedName>
        <fullName evidence="5">SIR2-like domain-containing protein</fullName>
    </recommendedName>
</protein>
<proteinExistence type="predicted"/>
<reference evidence="1" key="3">
    <citation type="submission" date="2023-07" db="EMBL/GenBank/DDBJ databases">
        <title>The extreme plant-growth-promoting properties of Pantoea phytobeneficialis PF55 revealed by functional and genomic analysis.</title>
        <authorList>
            <person name="Nascimento F.X."/>
            <person name="Marcio R.J."/>
        </authorList>
    </citation>
    <scope>NUCLEOTIDE SEQUENCE</scope>
    <source>
        <strain evidence="1">PF55</strain>
    </source>
</reference>
<name>A0AAP9H4L3_9GAMM</name>
<evidence type="ECO:0000313" key="3">
    <source>
        <dbReference type="Proteomes" id="UP000424872"/>
    </source>
</evidence>
<dbReference type="Proteomes" id="UP000424872">
    <property type="component" value="Chromosome"/>
</dbReference>
<sequence length="298" mass="34088">MGYMVLLGAGASFGSGDVTPYPPPLGNRLFEKLDGKGGVASKLPQDLKDKFINNFEEGMADYYVRYNQNIMSFQRELAGYLVSFTPGDNNHYKNLINSLNNKRVVYSSLNYDILFELSAFQLNHNITYHNKHEDGYIRLLKIHGSSNFWPDLGNTTFRNCEVYGGGIADIDTLAEPVSQEESKRRAIFENSVAPAIAMYAEGKAIKVCPRYIQKQQQMWNETLTSTSKIFIIGVRVHQADVHIWKMIADSKAEVHYFGRQSDENEFNAWKNEYNRKNTFFWKLDFADAVNTIKNLTRS</sequence>
<dbReference type="Proteomes" id="UP001171299">
    <property type="component" value="Unassembled WGS sequence"/>
</dbReference>
<accession>A0AAP9H4L3</accession>
<reference evidence="3" key="1">
    <citation type="submission" date="2017-11" db="EMBL/GenBank/DDBJ databases">
        <title>Genome sequence of Pantoea sp. MSR2.</title>
        <authorList>
            <person name="Nascimento F.X."/>
        </authorList>
    </citation>
    <scope>NUCLEOTIDE SEQUENCE [LARGE SCALE GENOMIC DNA]</scope>
    <source>
        <strain evidence="3">MSR2</strain>
    </source>
</reference>
<gene>
    <name evidence="2" type="ORF">CTZ24_07495</name>
    <name evidence="1" type="ORF">Q3404_06635</name>
</gene>
<dbReference type="RefSeq" id="WP_208725204.1">
    <property type="nucleotide sequence ID" value="NZ_CP024636.1"/>
</dbReference>
<keyword evidence="4" id="KW-1185">Reference proteome</keyword>
<evidence type="ECO:0000313" key="2">
    <source>
        <dbReference type="EMBL" id="QGR06256.1"/>
    </source>
</evidence>